<dbReference type="GO" id="GO:0003964">
    <property type="term" value="F:RNA-directed DNA polymerase activity"/>
    <property type="evidence" value="ECO:0007669"/>
    <property type="project" value="UniProtKB-KW"/>
</dbReference>
<dbReference type="KEGG" id="nta:107829278"/>
<evidence type="ECO:0000256" key="3">
    <source>
        <dbReference type="ARBA" id="ARBA00022722"/>
    </source>
</evidence>
<evidence type="ECO:0000256" key="6">
    <source>
        <dbReference type="ARBA" id="ARBA00022918"/>
    </source>
</evidence>
<evidence type="ECO:0000256" key="5">
    <source>
        <dbReference type="ARBA" id="ARBA00022801"/>
    </source>
</evidence>
<dbReference type="RefSeq" id="XP_016512240.1">
    <property type="nucleotide sequence ID" value="XM_016656754.1"/>
</dbReference>
<keyword evidence="3" id="KW-0540">Nuclease</keyword>
<evidence type="ECO:0000256" key="2">
    <source>
        <dbReference type="ARBA" id="ARBA00022695"/>
    </source>
</evidence>
<dbReference type="GO" id="GO:0015074">
    <property type="term" value="P:DNA integration"/>
    <property type="evidence" value="ECO:0007669"/>
    <property type="project" value="InterPro"/>
</dbReference>
<dbReference type="PANTHER" id="PTHR47266">
    <property type="entry name" value="ENDONUCLEASE-RELATED"/>
    <property type="match status" value="1"/>
</dbReference>
<dbReference type="InterPro" id="IPR036397">
    <property type="entry name" value="RNaseH_sf"/>
</dbReference>
<dbReference type="OrthoDB" id="10055717at2759"/>
<dbReference type="AlphaFoldDB" id="A0A1S4DFJ2"/>
<accession>A0A1S4DFJ2</accession>
<dbReference type="InterPro" id="IPR001584">
    <property type="entry name" value="Integrase_cat-core"/>
</dbReference>
<evidence type="ECO:0000256" key="1">
    <source>
        <dbReference type="ARBA" id="ARBA00022679"/>
    </source>
</evidence>
<keyword evidence="4" id="KW-0255">Endonuclease</keyword>
<evidence type="ECO:0000256" key="4">
    <source>
        <dbReference type="ARBA" id="ARBA00022759"/>
    </source>
</evidence>
<evidence type="ECO:0000259" key="7">
    <source>
        <dbReference type="PROSITE" id="PS50994"/>
    </source>
</evidence>
<keyword evidence="5" id="KW-0378">Hydrolase</keyword>
<dbReference type="InterPro" id="IPR052160">
    <property type="entry name" value="Gypsy_RT_Integrase-like"/>
</dbReference>
<keyword evidence="1" id="KW-0808">Transferase</keyword>
<dbReference type="GO" id="GO:0016787">
    <property type="term" value="F:hydrolase activity"/>
    <property type="evidence" value="ECO:0007669"/>
    <property type="project" value="UniProtKB-KW"/>
</dbReference>
<protein>
    <recommendedName>
        <fullName evidence="7">Integrase catalytic domain-containing protein</fullName>
    </recommendedName>
</protein>
<dbReference type="GO" id="GO:0003676">
    <property type="term" value="F:nucleic acid binding"/>
    <property type="evidence" value="ECO:0007669"/>
    <property type="project" value="InterPro"/>
</dbReference>
<dbReference type="PROSITE" id="PS50994">
    <property type="entry name" value="INTEGRASE"/>
    <property type="match status" value="1"/>
</dbReference>
<sequence>MLAVVFAFDKFRSYLIGSKVIVYTDHATLSDGGTHFCNRAFVKLLEKYGVSHKVATPYHPQTSGQVEVSNREIKSVLTKTENATRTNWARKLDDALWAYQTAFKTPIGMSPYKLVFGKACHLPVELEHGSWWALRWLILDSEVVGTSRVTELHELDEFRYHAFESTRLYKERMKMIYDRNIIERNFKPGDAVLLYNSCLRLFPSKLKLRLSGPFRVVEIHPTGAVEIDVENDSRTFRVNGNKLKHYMGMDEAKEVSETHLIEPPMLSIP</sequence>
<dbReference type="PaxDb" id="4097-A0A1S4DFJ2"/>
<keyword evidence="2" id="KW-0548">Nucleotidyltransferase</keyword>
<dbReference type="SUPFAM" id="SSF53098">
    <property type="entry name" value="Ribonuclease H-like"/>
    <property type="match status" value="1"/>
</dbReference>
<reference evidence="8" key="1">
    <citation type="submission" date="2025-08" db="UniProtKB">
        <authorList>
            <consortium name="RefSeq"/>
        </authorList>
    </citation>
    <scope>IDENTIFICATION</scope>
</reference>
<dbReference type="InterPro" id="IPR041373">
    <property type="entry name" value="RT_RNaseH"/>
</dbReference>
<dbReference type="Gene3D" id="3.30.420.10">
    <property type="entry name" value="Ribonuclease H-like superfamily/Ribonuclease H"/>
    <property type="match status" value="1"/>
</dbReference>
<dbReference type="GO" id="GO:0004519">
    <property type="term" value="F:endonuclease activity"/>
    <property type="evidence" value="ECO:0007669"/>
    <property type="project" value="UniProtKB-KW"/>
</dbReference>
<gene>
    <name evidence="8" type="primary">LOC107829278</name>
</gene>
<evidence type="ECO:0000313" key="8">
    <source>
        <dbReference type="RefSeq" id="XP_016512240.1"/>
    </source>
</evidence>
<dbReference type="InterPro" id="IPR012337">
    <property type="entry name" value="RNaseH-like_sf"/>
</dbReference>
<organism evidence="8">
    <name type="scientific">Nicotiana tabacum</name>
    <name type="common">Common tobacco</name>
    <dbReference type="NCBI Taxonomy" id="4097"/>
    <lineage>
        <taxon>Eukaryota</taxon>
        <taxon>Viridiplantae</taxon>
        <taxon>Streptophyta</taxon>
        <taxon>Embryophyta</taxon>
        <taxon>Tracheophyta</taxon>
        <taxon>Spermatophyta</taxon>
        <taxon>Magnoliopsida</taxon>
        <taxon>eudicotyledons</taxon>
        <taxon>Gunneridae</taxon>
        <taxon>Pentapetalae</taxon>
        <taxon>asterids</taxon>
        <taxon>lamiids</taxon>
        <taxon>Solanales</taxon>
        <taxon>Solanaceae</taxon>
        <taxon>Nicotianoideae</taxon>
        <taxon>Nicotianeae</taxon>
        <taxon>Nicotiana</taxon>
    </lineage>
</organism>
<keyword evidence="6" id="KW-0695">RNA-directed DNA polymerase</keyword>
<feature type="domain" description="Integrase catalytic" evidence="7">
    <location>
        <begin position="1"/>
        <end position="119"/>
    </location>
</feature>
<dbReference type="Pfam" id="PF17917">
    <property type="entry name" value="RT_RNaseH"/>
    <property type="match status" value="1"/>
</dbReference>
<proteinExistence type="predicted"/>
<name>A0A1S4DFJ2_TOBAC</name>